<evidence type="ECO:0000313" key="1">
    <source>
        <dbReference type="EMBL" id="KAF4627839.1"/>
    </source>
</evidence>
<proteinExistence type="predicted"/>
<accession>A0A8H4W1R7</accession>
<evidence type="ECO:0000313" key="2">
    <source>
        <dbReference type="Proteomes" id="UP000566819"/>
    </source>
</evidence>
<comment type="caution">
    <text evidence="1">The sequence shown here is derived from an EMBL/GenBank/DDBJ whole genome shotgun (WGS) entry which is preliminary data.</text>
</comment>
<dbReference type="Proteomes" id="UP000566819">
    <property type="component" value="Unassembled WGS sequence"/>
</dbReference>
<organism evidence="1 2">
    <name type="scientific">Cudoniella acicularis</name>
    <dbReference type="NCBI Taxonomy" id="354080"/>
    <lineage>
        <taxon>Eukaryota</taxon>
        <taxon>Fungi</taxon>
        <taxon>Dikarya</taxon>
        <taxon>Ascomycota</taxon>
        <taxon>Pezizomycotina</taxon>
        <taxon>Leotiomycetes</taxon>
        <taxon>Helotiales</taxon>
        <taxon>Tricladiaceae</taxon>
        <taxon>Cudoniella</taxon>
    </lineage>
</organism>
<gene>
    <name evidence="1" type="ORF">G7Y89_g10310</name>
</gene>
<protein>
    <submittedName>
        <fullName evidence="1">Uncharacterized protein</fullName>
    </submittedName>
</protein>
<reference evidence="1 2" key="1">
    <citation type="submission" date="2020-03" db="EMBL/GenBank/DDBJ databases">
        <title>Draft Genome Sequence of Cudoniella acicularis.</title>
        <authorList>
            <person name="Buettner E."/>
            <person name="Kellner H."/>
        </authorList>
    </citation>
    <scope>NUCLEOTIDE SEQUENCE [LARGE SCALE GENOMIC DNA]</scope>
    <source>
        <strain evidence="1 2">DSM 108380</strain>
    </source>
</reference>
<sequence>MPPTVEKYNIYFNFGPNESYFFRGIAQTRSCGDIAGRKGEWIKDWKKYDCVAWKGEFYFACRRRDDCVNHCKVVVPNGAGGEFKTWVETRTFAPLRLVTGAGPGNWFAWMLHGDFATGPNTPEAMRQSARALTKAYTNIRIASIGVGNTYLLIWEDGSMIYELEDKYPELLEKLEELKGKGDEVSWVVMNPFRAGDYFLYLDKDKMASFRVSENFGSELEKALHADGIDTKDLVIRTAEVVAPVKIRHLIASNMVAVAEKNVEINSDAVVNAATKVFKTAVVVVKAGAVIAGIVACTVM</sequence>
<dbReference type="OrthoDB" id="4764735at2759"/>
<dbReference type="EMBL" id="JAAMPI010000902">
    <property type="protein sequence ID" value="KAF4627839.1"/>
    <property type="molecule type" value="Genomic_DNA"/>
</dbReference>
<keyword evidence="2" id="KW-1185">Reference proteome</keyword>
<name>A0A8H4W1R7_9HELO</name>
<dbReference type="AlphaFoldDB" id="A0A8H4W1R7"/>